<dbReference type="RefSeq" id="WP_110792375.1">
    <property type="nucleotide sequence ID" value="NZ_QJRY01000005.1"/>
</dbReference>
<dbReference type="InterPro" id="IPR057326">
    <property type="entry name" value="KR_dom"/>
</dbReference>
<comment type="caution">
    <text evidence="2">The sequence shown here is derived from an EMBL/GenBank/DDBJ whole genome shotgun (WGS) entry which is preliminary data.</text>
</comment>
<dbReference type="SUPFAM" id="SSF51735">
    <property type="entry name" value="NAD(P)-binding Rossmann-fold domains"/>
    <property type="match status" value="1"/>
</dbReference>
<dbReference type="PRINTS" id="PR00081">
    <property type="entry name" value="GDHRDH"/>
</dbReference>
<name>A0ABX5NRJ2_9HYPH</name>
<evidence type="ECO:0000313" key="2">
    <source>
        <dbReference type="EMBL" id="PYB72373.1"/>
    </source>
</evidence>
<feature type="domain" description="Ketoreductase" evidence="1">
    <location>
        <begin position="5"/>
        <end position="184"/>
    </location>
</feature>
<evidence type="ECO:0000313" key="3">
    <source>
        <dbReference type="Proteomes" id="UP000247536"/>
    </source>
</evidence>
<dbReference type="CDD" id="cd05233">
    <property type="entry name" value="SDR_c"/>
    <property type="match status" value="1"/>
</dbReference>
<dbReference type="SMART" id="SM00822">
    <property type="entry name" value="PKS_KR"/>
    <property type="match status" value="1"/>
</dbReference>
<dbReference type="NCBIfam" id="NF005559">
    <property type="entry name" value="PRK07231.1"/>
    <property type="match status" value="1"/>
</dbReference>
<accession>A0ABX5NRJ2</accession>
<protein>
    <submittedName>
        <fullName evidence="2">Short-chain dehydrogenase</fullName>
    </submittedName>
</protein>
<dbReference type="Pfam" id="PF13561">
    <property type="entry name" value="adh_short_C2"/>
    <property type="match status" value="1"/>
</dbReference>
<sequence>MLNGKICIVTGATSGIGSGTALELAQRGADVVLVGRNVTRGASLAAEIEASGRRALFIEADLADRSAPDRIVEKSLRHFGRIDVLINNAGVLINGRVDETSDDEWDRIMDINLGSAMRMSRAVIAPMRGANKGAIVNVASDWALMGARGAVAYCVSKAAMAQLTRCMALDHVADGIRVNAICPTDTDTPMLDLAYEGDGRDWKLEKLAATIPMGRVARVDEIAKVIAFLASDDAGFMTGALVPVDGGTSAQ</sequence>
<dbReference type="InterPro" id="IPR002347">
    <property type="entry name" value="SDR_fam"/>
</dbReference>
<keyword evidence="3" id="KW-1185">Reference proteome</keyword>
<proteinExistence type="predicted"/>
<dbReference type="PRINTS" id="PR00080">
    <property type="entry name" value="SDRFAMILY"/>
</dbReference>
<dbReference type="PANTHER" id="PTHR43975:SF2">
    <property type="entry name" value="EG:BACR7A4.14 PROTEIN-RELATED"/>
    <property type="match status" value="1"/>
</dbReference>
<dbReference type="EMBL" id="QJRY01000005">
    <property type="protein sequence ID" value="PYB72373.1"/>
    <property type="molecule type" value="Genomic_DNA"/>
</dbReference>
<dbReference type="Proteomes" id="UP000247536">
    <property type="component" value="Unassembled WGS sequence"/>
</dbReference>
<reference evidence="2 3" key="1">
    <citation type="submission" date="2018-06" db="EMBL/GenBank/DDBJ databases">
        <title>Rhizobium wuzhouense sp. nov., isolated from roots of Oryza officinalis.</title>
        <authorList>
            <person name="Yuan T."/>
        </authorList>
    </citation>
    <scope>NUCLEOTIDE SEQUENCE [LARGE SCALE GENOMIC DNA]</scope>
    <source>
        <strain evidence="2 3">W44</strain>
    </source>
</reference>
<dbReference type="PROSITE" id="PS00061">
    <property type="entry name" value="ADH_SHORT"/>
    <property type="match status" value="1"/>
</dbReference>
<dbReference type="InterPro" id="IPR036291">
    <property type="entry name" value="NAD(P)-bd_dom_sf"/>
</dbReference>
<organism evidence="2 3">
    <name type="scientific">Rhizobium wuzhouense</name>
    <dbReference type="NCBI Taxonomy" id="1986026"/>
    <lineage>
        <taxon>Bacteria</taxon>
        <taxon>Pseudomonadati</taxon>
        <taxon>Pseudomonadota</taxon>
        <taxon>Alphaproteobacteria</taxon>
        <taxon>Hyphomicrobiales</taxon>
        <taxon>Rhizobiaceae</taxon>
        <taxon>Rhizobium/Agrobacterium group</taxon>
        <taxon>Rhizobium</taxon>
    </lineage>
</organism>
<gene>
    <name evidence="2" type="ORF">DMY87_14650</name>
</gene>
<dbReference type="PANTHER" id="PTHR43975">
    <property type="entry name" value="ZGC:101858"/>
    <property type="match status" value="1"/>
</dbReference>
<dbReference type="Gene3D" id="3.40.50.720">
    <property type="entry name" value="NAD(P)-binding Rossmann-like Domain"/>
    <property type="match status" value="1"/>
</dbReference>
<evidence type="ECO:0000259" key="1">
    <source>
        <dbReference type="SMART" id="SM00822"/>
    </source>
</evidence>
<dbReference type="InterPro" id="IPR020904">
    <property type="entry name" value="Sc_DH/Rdtase_CS"/>
</dbReference>